<keyword evidence="4 9" id="KW-0812">Transmembrane</keyword>
<name>A0A136IV63_9PEZI</name>
<dbReference type="Gene3D" id="1.20.1250.20">
    <property type="entry name" value="MFS general substrate transporter like domains"/>
    <property type="match status" value="1"/>
</dbReference>
<evidence type="ECO:0000256" key="8">
    <source>
        <dbReference type="SAM" id="MobiDB-lite"/>
    </source>
</evidence>
<feature type="transmembrane region" description="Helical" evidence="9">
    <location>
        <begin position="132"/>
        <end position="151"/>
    </location>
</feature>
<dbReference type="Proteomes" id="UP000070501">
    <property type="component" value="Unassembled WGS sequence"/>
</dbReference>
<feature type="region of interest" description="Disordered" evidence="8">
    <location>
        <begin position="523"/>
        <end position="543"/>
    </location>
</feature>
<feature type="transmembrane region" description="Helical" evidence="9">
    <location>
        <begin position="373"/>
        <end position="398"/>
    </location>
</feature>
<dbReference type="PANTHER" id="PTHR48022:SF22">
    <property type="entry name" value="MAJOR FACILITATOR SUPERFAMILY (MFS) PROFILE DOMAIN-CONTAINING PROTEIN"/>
    <property type="match status" value="1"/>
</dbReference>
<evidence type="ECO:0000256" key="3">
    <source>
        <dbReference type="ARBA" id="ARBA00022448"/>
    </source>
</evidence>
<evidence type="ECO:0000256" key="2">
    <source>
        <dbReference type="ARBA" id="ARBA00010992"/>
    </source>
</evidence>
<protein>
    <submittedName>
        <fullName evidence="11">Putative maltose permease</fullName>
    </submittedName>
</protein>
<dbReference type="InParanoid" id="A0A136IV63"/>
<organism evidence="11 12">
    <name type="scientific">Microdochium bolleyi</name>
    <dbReference type="NCBI Taxonomy" id="196109"/>
    <lineage>
        <taxon>Eukaryota</taxon>
        <taxon>Fungi</taxon>
        <taxon>Dikarya</taxon>
        <taxon>Ascomycota</taxon>
        <taxon>Pezizomycotina</taxon>
        <taxon>Sordariomycetes</taxon>
        <taxon>Xylariomycetidae</taxon>
        <taxon>Xylariales</taxon>
        <taxon>Microdochiaceae</taxon>
        <taxon>Microdochium</taxon>
    </lineage>
</organism>
<dbReference type="NCBIfam" id="TIGR00879">
    <property type="entry name" value="SP"/>
    <property type="match status" value="1"/>
</dbReference>
<sequence>MSADTEPKVVAASKSDVLHDEGIPGDQHLADLSNEEERSIGKWAAIRQNPWAFLWCLYGVWTIMLVSFEGQAAGIVVGIPQFRKDFGTLYNGDYVLDTNWQAAFQGGPGASQFFGAIGAGQVADWIGRRNTIAAALVVSFAAITVEVIATTNEVFFGGKFLNGFAIGILQSVGGSYIGEIVPLALRGLTTCLIALAFTLGPFIVALIVNFHGNTGDAWSYRAIFCSQYGFAAIAAAFVFFMPESPWWLVSKGRDEKALKSLQRLGYSSTDGSAAKRLANIKVTLEEVKKETDGATYAECFRASNLRRTIISITPLVAQQFTGIVFAASYSTYYAQLAGYSVDDSFKLQIVQQVLSMIGNIISWQLIDKSGRRTLTLYGTIGLTAILWVMGGLAVGGTAPMLKGAVAMILIYCWLYNVTIGASAYVCLAETATSRLRVKTFAIGVAVNSLFGIFWSFVLPYLFNPDRGNLGGKLGFVFGALCFPTIAFIWWYQPETRLRSYEELDELFMNKVPARRFSEYVTESQRRGETARRVEDAAGASEKV</sequence>
<dbReference type="InterPro" id="IPR005828">
    <property type="entry name" value="MFS_sugar_transport-like"/>
</dbReference>
<feature type="domain" description="Major facilitator superfamily (MFS) profile" evidence="10">
    <location>
        <begin position="55"/>
        <end position="496"/>
    </location>
</feature>
<evidence type="ECO:0000313" key="12">
    <source>
        <dbReference type="Proteomes" id="UP000070501"/>
    </source>
</evidence>
<evidence type="ECO:0000256" key="7">
    <source>
        <dbReference type="RuleBase" id="RU003346"/>
    </source>
</evidence>
<evidence type="ECO:0000256" key="5">
    <source>
        <dbReference type="ARBA" id="ARBA00022989"/>
    </source>
</evidence>
<dbReference type="PROSITE" id="PS50850">
    <property type="entry name" value="MFS"/>
    <property type="match status" value="1"/>
</dbReference>
<dbReference type="GO" id="GO:0016020">
    <property type="term" value="C:membrane"/>
    <property type="evidence" value="ECO:0007669"/>
    <property type="project" value="UniProtKB-SubCell"/>
</dbReference>
<dbReference type="AlphaFoldDB" id="A0A136IV63"/>
<feature type="transmembrane region" description="Helical" evidence="9">
    <location>
        <begin position="439"/>
        <end position="461"/>
    </location>
</feature>
<keyword evidence="5 9" id="KW-1133">Transmembrane helix</keyword>
<reference evidence="12" key="1">
    <citation type="submission" date="2016-02" db="EMBL/GenBank/DDBJ databases">
        <title>Draft genome sequence of Microdochium bolleyi, a fungal endophyte of beachgrass.</title>
        <authorList>
            <consortium name="DOE Joint Genome Institute"/>
            <person name="David A.S."/>
            <person name="May G."/>
            <person name="Haridas S."/>
            <person name="Lim J."/>
            <person name="Wang M."/>
            <person name="Labutti K."/>
            <person name="Lipzen A."/>
            <person name="Barry K."/>
            <person name="Grigoriev I.V."/>
        </authorList>
    </citation>
    <scope>NUCLEOTIDE SEQUENCE [LARGE SCALE GENOMIC DNA]</scope>
    <source>
        <strain evidence="12">J235TASD1</strain>
    </source>
</reference>
<feature type="transmembrane region" description="Helical" evidence="9">
    <location>
        <begin position="218"/>
        <end position="241"/>
    </location>
</feature>
<evidence type="ECO:0000259" key="10">
    <source>
        <dbReference type="PROSITE" id="PS50850"/>
    </source>
</evidence>
<evidence type="ECO:0000256" key="9">
    <source>
        <dbReference type="SAM" id="Phobius"/>
    </source>
</evidence>
<dbReference type="EMBL" id="KQ964257">
    <property type="protein sequence ID" value="KXJ88807.1"/>
    <property type="molecule type" value="Genomic_DNA"/>
</dbReference>
<feature type="transmembrane region" description="Helical" evidence="9">
    <location>
        <begin position="309"/>
        <end position="329"/>
    </location>
</feature>
<keyword evidence="12" id="KW-1185">Reference proteome</keyword>
<dbReference type="FunFam" id="1.20.1250.20:FF:000078">
    <property type="entry name" value="MFS maltose transporter, putative"/>
    <property type="match status" value="1"/>
</dbReference>
<evidence type="ECO:0000313" key="11">
    <source>
        <dbReference type="EMBL" id="KXJ88807.1"/>
    </source>
</evidence>
<feature type="transmembrane region" description="Helical" evidence="9">
    <location>
        <begin position="349"/>
        <end position="366"/>
    </location>
</feature>
<dbReference type="PANTHER" id="PTHR48022">
    <property type="entry name" value="PLASTIDIC GLUCOSE TRANSPORTER 4"/>
    <property type="match status" value="1"/>
</dbReference>
<evidence type="ECO:0000256" key="6">
    <source>
        <dbReference type="ARBA" id="ARBA00023136"/>
    </source>
</evidence>
<feature type="transmembrane region" description="Helical" evidence="9">
    <location>
        <begin position="473"/>
        <end position="491"/>
    </location>
</feature>
<dbReference type="InterPro" id="IPR020846">
    <property type="entry name" value="MFS_dom"/>
</dbReference>
<accession>A0A136IV63</accession>
<dbReference type="PROSITE" id="PS00216">
    <property type="entry name" value="SUGAR_TRANSPORT_1"/>
    <property type="match status" value="1"/>
</dbReference>
<comment type="subcellular location">
    <subcellularLocation>
        <location evidence="1">Membrane</location>
        <topology evidence="1">Multi-pass membrane protein</topology>
    </subcellularLocation>
</comment>
<feature type="transmembrane region" description="Helical" evidence="9">
    <location>
        <begin position="52"/>
        <end position="79"/>
    </location>
</feature>
<gene>
    <name evidence="11" type="ORF">Micbo1qcDRAFT_213938</name>
</gene>
<feature type="transmembrane region" description="Helical" evidence="9">
    <location>
        <begin position="163"/>
        <end position="185"/>
    </location>
</feature>
<dbReference type="PROSITE" id="PS00217">
    <property type="entry name" value="SUGAR_TRANSPORT_2"/>
    <property type="match status" value="1"/>
</dbReference>
<dbReference type="InterPro" id="IPR036259">
    <property type="entry name" value="MFS_trans_sf"/>
</dbReference>
<dbReference type="SUPFAM" id="SSF103473">
    <property type="entry name" value="MFS general substrate transporter"/>
    <property type="match status" value="1"/>
</dbReference>
<proteinExistence type="inferred from homology"/>
<comment type="similarity">
    <text evidence="2 7">Belongs to the major facilitator superfamily. Sugar transporter (TC 2.A.1.1) family.</text>
</comment>
<keyword evidence="3 7" id="KW-0813">Transport</keyword>
<evidence type="ECO:0000256" key="4">
    <source>
        <dbReference type="ARBA" id="ARBA00022692"/>
    </source>
</evidence>
<dbReference type="Pfam" id="PF00083">
    <property type="entry name" value="Sugar_tr"/>
    <property type="match status" value="1"/>
</dbReference>
<feature type="transmembrane region" description="Helical" evidence="9">
    <location>
        <begin position="192"/>
        <end position="212"/>
    </location>
</feature>
<feature type="transmembrane region" description="Helical" evidence="9">
    <location>
        <begin position="404"/>
        <end position="427"/>
    </location>
</feature>
<dbReference type="InterPro" id="IPR003663">
    <property type="entry name" value="Sugar/inositol_transpt"/>
</dbReference>
<dbReference type="OrthoDB" id="6612291at2759"/>
<dbReference type="GO" id="GO:0005351">
    <property type="term" value="F:carbohydrate:proton symporter activity"/>
    <property type="evidence" value="ECO:0007669"/>
    <property type="project" value="TreeGrafter"/>
</dbReference>
<dbReference type="InterPro" id="IPR050360">
    <property type="entry name" value="MFS_Sugar_Transporters"/>
</dbReference>
<dbReference type="InterPro" id="IPR005829">
    <property type="entry name" value="Sugar_transporter_CS"/>
</dbReference>
<keyword evidence="6 9" id="KW-0472">Membrane</keyword>
<evidence type="ECO:0000256" key="1">
    <source>
        <dbReference type="ARBA" id="ARBA00004141"/>
    </source>
</evidence>